<evidence type="ECO:0000313" key="2">
    <source>
        <dbReference type="EMBL" id="GBG06924.1"/>
    </source>
</evidence>
<keyword evidence="3" id="KW-1185">Reference proteome</keyword>
<feature type="transmembrane region" description="Helical" evidence="1">
    <location>
        <begin position="107"/>
        <end position="125"/>
    </location>
</feature>
<dbReference type="Gene3D" id="1.20.1260.100">
    <property type="entry name" value="TspO/MBR protein"/>
    <property type="match status" value="1"/>
</dbReference>
<organism evidence="2 3">
    <name type="scientific">Paenibacillus agaridevorans</name>
    <dbReference type="NCBI Taxonomy" id="171404"/>
    <lineage>
        <taxon>Bacteria</taxon>
        <taxon>Bacillati</taxon>
        <taxon>Bacillota</taxon>
        <taxon>Bacilli</taxon>
        <taxon>Bacillales</taxon>
        <taxon>Paenibacillaceae</taxon>
        <taxon>Paenibacillus</taxon>
    </lineage>
</organism>
<evidence type="ECO:0000256" key="1">
    <source>
        <dbReference type="SAM" id="Phobius"/>
    </source>
</evidence>
<dbReference type="PANTHER" id="PTHR33802">
    <property type="entry name" value="SI:CH211-161H7.5-RELATED"/>
    <property type="match status" value="1"/>
</dbReference>
<comment type="caution">
    <text evidence="2">The sequence shown here is derived from an EMBL/GenBank/DDBJ whole genome shotgun (WGS) entry which is preliminary data.</text>
</comment>
<name>A0A2R5EU64_9BACL</name>
<dbReference type="AlphaFoldDB" id="A0A2R5EU64"/>
<feature type="transmembrane region" description="Helical" evidence="1">
    <location>
        <begin position="178"/>
        <end position="196"/>
    </location>
</feature>
<accession>A0A2R5EU64</accession>
<reference evidence="2 3" key="1">
    <citation type="submission" date="2017-08" db="EMBL/GenBank/DDBJ databases">
        <title>Substantial Increase in Enzyme Production by Combined Drug-Resistance Mutations in Paenibacillus agaridevorans.</title>
        <authorList>
            <person name="Tanaka Y."/>
            <person name="Funane K."/>
            <person name="Hosaka T."/>
            <person name="Shiwa Y."/>
            <person name="Fujita N."/>
            <person name="Miyazaki T."/>
            <person name="Yoshikawa H."/>
            <person name="Murakami K."/>
            <person name="Kasahara K."/>
            <person name="Inaoka T."/>
            <person name="Hiraga Y."/>
            <person name="Ochi K."/>
        </authorList>
    </citation>
    <scope>NUCLEOTIDE SEQUENCE [LARGE SCALE GENOMIC DNA]</scope>
    <source>
        <strain evidence="2 3">T-3040</strain>
    </source>
</reference>
<sequence length="251" mass="27558">MLAMRYVHAIGLVLVLVMNVLAQRLPLGGRTTGELSAKYPSLVTPAGYAFSIWLLIYAFLIGFVIYSFTHAGRNSKAVKAVGFYFPLSCVFNAGWLLAWHYEYVYESVFVMLALLLTIIAIYTRVRAAGETYVSMGERWFVRVPFSLYLGWICVATIVNISSALHASQWDGFGLSETLWAPIVLAVGAVIALAIAFTRRDAVVPLVFVWAYVAICMKQQDHPGVVYTAAVLAVVLAAAAVLAFLRSMRTAS</sequence>
<feature type="transmembrane region" description="Helical" evidence="1">
    <location>
        <begin position="46"/>
        <end position="69"/>
    </location>
</feature>
<feature type="transmembrane region" description="Helical" evidence="1">
    <location>
        <begin position="81"/>
        <end position="101"/>
    </location>
</feature>
<dbReference type="EMBL" id="BDQX01000064">
    <property type="protein sequence ID" value="GBG06924.1"/>
    <property type="molecule type" value="Genomic_DNA"/>
</dbReference>
<protein>
    <submittedName>
        <fullName evidence="2">Membrane protein</fullName>
    </submittedName>
</protein>
<dbReference type="PANTHER" id="PTHR33802:SF1">
    <property type="entry name" value="XK-RELATED PROTEIN"/>
    <property type="match status" value="1"/>
</dbReference>
<keyword evidence="1" id="KW-0812">Transmembrane</keyword>
<feature type="transmembrane region" description="Helical" evidence="1">
    <location>
        <begin position="145"/>
        <end position="166"/>
    </location>
</feature>
<feature type="transmembrane region" description="Helical" evidence="1">
    <location>
        <begin position="225"/>
        <end position="244"/>
    </location>
</feature>
<keyword evidence="1" id="KW-0472">Membrane</keyword>
<evidence type="ECO:0000313" key="3">
    <source>
        <dbReference type="Proteomes" id="UP000245202"/>
    </source>
</evidence>
<proteinExistence type="predicted"/>
<dbReference type="InterPro" id="IPR038330">
    <property type="entry name" value="TspO/MBR-related_sf"/>
</dbReference>
<dbReference type="Proteomes" id="UP000245202">
    <property type="component" value="Unassembled WGS sequence"/>
</dbReference>
<feature type="transmembrane region" description="Helical" evidence="1">
    <location>
        <begin position="201"/>
        <end position="219"/>
    </location>
</feature>
<gene>
    <name evidence="2" type="ORF">PAT3040_01466</name>
</gene>
<keyword evidence="1" id="KW-1133">Transmembrane helix</keyword>